<accession>A0ABR3PNZ0</accession>
<evidence type="ECO:0000256" key="3">
    <source>
        <dbReference type="ARBA" id="ARBA00022737"/>
    </source>
</evidence>
<dbReference type="Proteomes" id="UP001562354">
    <property type="component" value="Unassembled WGS sequence"/>
</dbReference>
<feature type="region of interest" description="Disordered" evidence="8">
    <location>
        <begin position="441"/>
        <end position="572"/>
    </location>
</feature>
<keyword evidence="2" id="KW-0479">Metal-binding</keyword>
<evidence type="ECO:0000256" key="1">
    <source>
        <dbReference type="ARBA" id="ARBA00004123"/>
    </source>
</evidence>
<feature type="compositionally biased region" description="Polar residues" evidence="8">
    <location>
        <begin position="1"/>
        <end position="10"/>
    </location>
</feature>
<dbReference type="EMBL" id="JBFMKM010000003">
    <property type="protein sequence ID" value="KAL1310929.1"/>
    <property type="molecule type" value="Genomic_DNA"/>
</dbReference>
<proteinExistence type="predicted"/>
<dbReference type="Pfam" id="PF00096">
    <property type="entry name" value="zf-C2H2"/>
    <property type="match status" value="1"/>
</dbReference>
<feature type="domain" description="C2H2-type" evidence="9">
    <location>
        <begin position="379"/>
        <end position="406"/>
    </location>
</feature>
<evidence type="ECO:0000256" key="4">
    <source>
        <dbReference type="ARBA" id="ARBA00022771"/>
    </source>
</evidence>
<dbReference type="PROSITE" id="PS50157">
    <property type="entry name" value="ZINC_FINGER_C2H2_2"/>
    <property type="match status" value="2"/>
</dbReference>
<name>A0ABR3PNZ0_9PEZI</name>
<gene>
    <name evidence="10" type="ORF">AAFC00_001153</name>
</gene>
<keyword evidence="6" id="KW-0539">Nucleus</keyword>
<dbReference type="PANTHER" id="PTHR24376">
    <property type="entry name" value="ZINC FINGER PROTEIN"/>
    <property type="match status" value="1"/>
</dbReference>
<keyword evidence="11" id="KW-1185">Reference proteome</keyword>
<dbReference type="InterPro" id="IPR036236">
    <property type="entry name" value="Znf_C2H2_sf"/>
</dbReference>
<evidence type="ECO:0000256" key="2">
    <source>
        <dbReference type="ARBA" id="ARBA00022723"/>
    </source>
</evidence>
<reference evidence="10 11" key="1">
    <citation type="submission" date="2024-07" db="EMBL/GenBank/DDBJ databases">
        <title>Draft sequence of the Neodothiora populina.</title>
        <authorList>
            <person name="Drown D.D."/>
            <person name="Schuette U.S."/>
            <person name="Buechlein A.B."/>
            <person name="Rusch D.R."/>
            <person name="Winton L.W."/>
            <person name="Adams G.A."/>
        </authorList>
    </citation>
    <scope>NUCLEOTIDE SEQUENCE [LARGE SCALE GENOMIC DNA]</scope>
    <source>
        <strain evidence="10 11">CPC 39397</strain>
    </source>
</reference>
<comment type="caution">
    <text evidence="10">The sequence shown here is derived from an EMBL/GenBank/DDBJ whole genome shotgun (WGS) entry which is preliminary data.</text>
</comment>
<evidence type="ECO:0000259" key="9">
    <source>
        <dbReference type="PROSITE" id="PS50157"/>
    </source>
</evidence>
<dbReference type="SUPFAM" id="SSF57667">
    <property type="entry name" value="beta-beta-alpha zinc fingers"/>
    <property type="match status" value="1"/>
</dbReference>
<evidence type="ECO:0000313" key="11">
    <source>
        <dbReference type="Proteomes" id="UP001562354"/>
    </source>
</evidence>
<keyword evidence="3" id="KW-0677">Repeat</keyword>
<feature type="compositionally biased region" description="Basic and acidic residues" evidence="8">
    <location>
        <begin position="450"/>
        <end position="473"/>
    </location>
</feature>
<feature type="compositionally biased region" description="Basic residues" evidence="8">
    <location>
        <begin position="11"/>
        <end position="20"/>
    </location>
</feature>
<organism evidence="10 11">
    <name type="scientific">Neodothiora populina</name>
    <dbReference type="NCBI Taxonomy" id="2781224"/>
    <lineage>
        <taxon>Eukaryota</taxon>
        <taxon>Fungi</taxon>
        <taxon>Dikarya</taxon>
        <taxon>Ascomycota</taxon>
        <taxon>Pezizomycotina</taxon>
        <taxon>Dothideomycetes</taxon>
        <taxon>Dothideomycetidae</taxon>
        <taxon>Dothideales</taxon>
        <taxon>Dothioraceae</taxon>
        <taxon>Neodothiora</taxon>
    </lineage>
</organism>
<dbReference type="Gene3D" id="3.30.160.60">
    <property type="entry name" value="Classic Zinc Finger"/>
    <property type="match status" value="3"/>
</dbReference>
<protein>
    <recommendedName>
        <fullName evidence="9">C2H2-type domain-containing protein</fullName>
    </recommendedName>
</protein>
<evidence type="ECO:0000256" key="8">
    <source>
        <dbReference type="SAM" id="MobiDB-lite"/>
    </source>
</evidence>
<evidence type="ECO:0000256" key="5">
    <source>
        <dbReference type="ARBA" id="ARBA00022833"/>
    </source>
</evidence>
<dbReference type="SMART" id="SM00355">
    <property type="entry name" value="ZnF_C2H2"/>
    <property type="match status" value="2"/>
</dbReference>
<sequence length="662" mass="73536">MLSTNTTSSIQRRRQLHRRQNSLEVPTLAAPISANSRRPQGYHRRGLSLDQSTNQPFQLQDQEQPIVSMTTNTGRPTSQHSMQAQLHIPTQPGPQMDPQQLQNYYNQQQFLQAQFVQNQSMANDAAAREQALQQLNQHMQTFMQRFGPVHENIVSQPRPQLAQFPQHSSQSATVVQRPFTPINNYIPPAPSSAPPRRAERVVDVASMPNFTNVPLLQIQETSPEAPHMLQESFGSEYGYPSSYASSMVDPSSPMRSPIRQNSSAGLPTLYEGISPVSSHGGFGADLLLSAASGTPDLRYMTDSPMRVPMSPREMMIANLDIDASIEDTGISAEEVQQYISEQDPTDGKWTCLFDGCYKKFGRKENIKSHVQTHLGDRQFKCNHCGKCFVRQHDLKRHAKIHSGDKPHKCPCGNGFARQDALTRHRQRGVCDGALPGFERREVKRGRPRKMRPELTDRLEKANRARMLDARRGSELPGYESSSSSDRDYPDTPPSANLEEDPFSANFTSFMKPFEETPPTSPVVSSPTKSGNKTTMGDFWSLDTEQQEVVAESVQRQSSPRSSPPPATHSPVLGVQATANDFNSSVFDFGPLDAQPKVAEQAFDAFSPAQSSSQGSDDHHTPEAHFGAETFMGADAILDFNNGMYGPAEALFTTATDSWEWTV</sequence>
<evidence type="ECO:0000256" key="6">
    <source>
        <dbReference type="ARBA" id="ARBA00023242"/>
    </source>
</evidence>
<dbReference type="GeneID" id="95974856"/>
<dbReference type="PROSITE" id="PS00028">
    <property type="entry name" value="ZINC_FINGER_C2H2_1"/>
    <property type="match status" value="2"/>
</dbReference>
<evidence type="ECO:0000256" key="7">
    <source>
        <dbReference type="PROSITE-ProRule" id="PRU00042"/>
    </source>
</evidence>
<dbReference type="RefSeq" id="XP_069203778.1">
    <property type="nucleotide sequence ID" value="XM_069340309.1"/>
</dbReference>
<dbReference type="PANTHER" id="PTHR24376:SF235">
    <property type="entry name" value="C2H2-TYPE DOMAIN-CONTAINING PROTEIN"/>
    <property type="match status" value="1"/>
</dbReference>
<keyword evidence="5" id="KW-0862">Zinc</keyword>
<keyword evidence="4 7" id="KW-0863">Zinc-finger</keyword>
<comment type="subcellular location">
    <subcellularLocation>
        <location evidence="1">Nucleus</location>
    </subcellularLocation>
</comment>
<feature type="region of interest" description="Disordered" evidence="8">
    <location>
        <begin position="1"/>
        <end position="53"/>
    </location>
</feature>
<evidence type="ECO:0000313" key="10">
    <source>
        <dbReference type="EMBL" id="KAL1310929.1"/>
    </source>
</evidence>
<feature type="domain" description="C2H2-type" evidence="9">
    <location>
        <begin position="349"/>
        <end position="378"/>
    </location>
</feature>
<dbReference type="InterPro" id="IPR013087">
    <property type="entry name" value="Znf_C2H2_type"/>
</dbReference>